<dbReference type="Proteomes" id="UP001152024">
    <property type="component" value="Unassembled WGS sequence"/>
</dbReference>
<evidence type="ECO:0000313" key="1">
    <source>
        <dbReference type="EMBL" id="KAJ4113303.1"/>
    </source>
</evidence>
<evidence type="ECO:0000313" key="2">
    <source>
        <dbReference type="Proteomes" id="UP001152024"/>
    </source>
</evidence>
<dbReference type="SUPFAM" id="SSF52540">
    <property type="entry name" value="P-loop containing nucleoside triphosphate hydrolases"/>
    <property type="match status" value="1"/>
</dbReference>
<accession>A0ABQ8QXF0</accession>
<dbReference type="Gene3D" id="3.40.50.300">
    <property type="entry name" value="P-loop containing nucleotide triphosphate hydrolases"/>
    <property type="match status" value="1"/>
</dbReference>
<organism evidence="1 2">
    <name type="scientific">Fusarium equiseti</name>
    <name type="common">Fusarium scirpi</name>
    <dbReference type="NCBI Taxonomy" id="61235"/>
    <lineage>
        <taxon>Eukaryota</taxon>
        <taxon>Fungi</taxon>
        <taxon>Dikarya</taxon>
        <taxon>Ascomycota</taxon>
        <taxon>Pezizomycotina</taxon>
        <taxon>Sordariomycetes</taxon>
        <taxon>Hypocreomycetidae</taxon>
        <taxon>Hypocreales</taxon>
        <taxon>Nectriaceae</taxon>
        <taxon>Fusarium</taxon>
        <taxon>Fusarium incarnatum-equiseti species complex</taxon>
    </lineage>
</organism>
<sequence>MSTSQPYKHFNSWSARAVLFDEAAAMHRADGLLVYGNSMRPAVLIGDEKQLPPVLMTMNAKREDGTAVNRFGSDAKISWLSWMLHLNIPAFHLYTQHRMARGMFDMALEVTYNQLKNHFAYGSSCDLSNFPFANAIPNLFNAKRNLGLPENTMSPTFVDCQDCPCHQC</sequence>
<reference evidence="1" key="1">
    <citation type="submission" date="2022-09" db="EMBL/GenBank/DDBJ databases">
        <title>Fusarium specimens isolated from Avocado Roots.</title>
        <authorList>
            <person name="Stajich J."/>
            <person name="Roper C."/>
            <person name="Heimlech-Rivalta G."/>
        </authorList>
    </citation>
    <scope>NUCLEOTIDE SEQUENCE</scope>
    <source>
        <strain evidence="1">CF00095</strain>
    </source>
</reference>
<feature type="non-terminal residue" evidence="1">
    <location>
        <position position="168"/>
    </location>
</feature>
<keyword evidence="2" id="KW-1185">Reference proteome</keyword>
<protein>
    <recommendedName>
        <fullName evidence="3">DNA2/NAM7 helicase helicase domain-containing protein</fullName>
    </recommendedName>
</protein>
<proteinExistence type="predicted"/>
<comment type="caution">
    <text evidence="1">The sequence shown here is derived from an EMBL/GenBank/DDBJ whole genome shotgun (WGS) entry which is preliminary data.</text>
</comment>
<name>A0ABQ8QXF0_FUSEQ</name>
<evidence type="ECO:0008006" key="3">
    <source>
        <dbReference type="Google" id="ProtNLM"/>
    </source>
</evidence>
<gene>
    <name evidence="1" type="ORF">NW768_011586</name>
</gene>
<dbReference type="EMBL" id="JAOQBH010000030">
    <property type="protein sequence ID" value="KAJ4113303.1"/>
    <property type="molecule type" value="Genomic_DNA"/>
</dbReference>
<dbReference type="InterPro" id="IPR027417">
    <property type="entry name" value="P-loop_NTPase"/>
</dbReference>